<keyword evidence="4" id="KW-1185">Reference proteome</keyword>
<dbReference type="PANTHER" id="PTHR42928">
    <property type="entry name" value="TRICARBOXYLATE-BINDING PROTEIN"/>
    <property type="match status" value="1"/>
</dbReference>
<dbReference type="RefSeq" id="WP_111398180.1">
    <property type="nucleotide sequence ID" value="NZ_QKYU01000010.1"/>
</dbReference>
<keyword evidence="2" id="KW-0732">Signal</keyword>
<comment type="caution">
    <text evidence="3">The sequence shown here is derived from an EMBL/GenBank/DDBJ whole genome shotgun (WGS) entry which is preliminary data.</text>
</comment>
<name>A0A2W7IKU9_9PROT</name>
<evidence type="ECO:0000313" key="4">
    <source>
        <dbReference type="Proteomes" id="UP000249688"/>
    </source>
</evidence>
<protein>
    <submittedName>
        <fullName evidence="3">Tripartite-type tricarboxylate transporter receptor subunit TctC</fullName>
    </submittedName>
</protein>
<feature type="signal peptide" evidence="2">
    <location>
        <begin position="1"/>
        <end position="32"/>
    </location>
</feature>
<dbReference type="EMBL" id="QKYU01000010">
    <property type="protein sequence ID" value="PZW45915.1"/>
    <property type="molecule type" value="Genomic_DNA"/>
</dbReference>
<accession>A0A2W7IKU9</accession>
<dbReference type="PANTHER" id="PTHR42928:SF5">
    <property type="entry name" value="BLR1237 PROTEIN"/>
    <property type="match status" value="1"/>
</dbReference>
<keyword evidence="3" id="KW-0675">Receptor</keyword>
<dbReference type="Pfam" id="PF03401">
    <property type="entry name" value="TctC"/>
    <property type="match status" value="1"/>
</dbReference>
<feature type="chain" id="PRO_5015953827" evidence="2">
    <location>
        <begin position="33"/>
        <end position="330"/>
    </location>
</feature>
<dbReference type="InterPro" id="IPR005064">
    <property type="entry name" value="BUG"/>
</dbReference>
<dbReference type="Proteomes" id="UP000249688">
    <property type="component" value="Unassembled WGS sequence"/>
</dbReference>
<evidence type="ECO:0000313" key="3">
    <source>
        <dbReference type="EMBL" id="PZW45915.1"/>
    </source>
</evidence>
<gene>
    <name evidence="3" type="ORF">C8P66_110113</name>
</gene>
<comment type="similarity">
    <text evidence="1">Belongs to the UPF0065 (bug) family.</text>
</comment>
<dbReference type="InterPro" id="IPR042100">
    <property type="entry name" value="Bug_dom1"/>
</dbReference>
<dbReference type="SUPFAM" id="SSF53850">
    <property type="entry name" value="Periplasmic binding protein-like II"/>
    <property type="match status" value="1"/>
</dbReference>
<evidence type="ECO:0000256" key="2">
    <source>
        <dbReference type="SAM" id="SignalP"/>
    </source>
</evidence>
<reference evidence="3 4" key="1">
    <citation type="submission" date="2018-06" db="EMBL/GenBank/DDBJ databases">
        <title>Genomic Encyclopedia of Archaeal and Bacterial Type Strains, Phase II (KMG-II): from individual species to whole genera.</title>
        <authorList>
            <person name="Goeker M."/>
        </authorList>
    </citation>
    <scope>NUCLEOTIDE SEQUENCE [LARGE SCALE GENOMIC DNA]</scope>
    <source>
        <strain evidence="3 4">DSM 24525</strain>
    </source>
</reference>
<evidence type="ECO:0000256" key="1">
    <source>
        <dbReference type="ARBA" id="ARBA00006987"/>
    </source>
</evidence>
<dbReference type="Gene3D" id="3.40.190.150">
    <property type="entry name" value="Bordetella uptake gene, domain 1"/>
    <property type="match status" value="1"/>
</dbReference>
<dbReference type="PIRSF" id="PIRSF017082">
    <property type="entry name" value="YflP"/>
    <property type="match status" value="1"/>
</dbReference>
<sequence>MTKSKAVTFGGRRLFGGALLGAALLPWAAADAASFPSGPIRIIIGFGPGGLADLTARLVGEQLSLRLGQPVVVDNRPGAGGAVAARIGASAEPDGQTLMILSTGNAINKSLFKSLPYDPVADFAAISALVSFDLLLVTSSTSPLRTVQDVLAAGRNGGRLAIATVNAGSTQNLAAEWLRVAAGLDATVIPYRTTPEVVTAAQRGDVQLAFESYAALRGALDGGLLRAIASTGEKRSQMLPDLPTLREAGLTDYAVTGWNALFVPARTPQPIIDLLNGHLREILATPAMRARLLALGVEPAPNTPAEMDALLRRDIAVWAQVIDRAAIERQ</sequence>
<dbReference type="OrthoDB" id="8443386at2"/>
<organism evidence="3 4">
    <name type="scientific">Humitalea rosea</name>
    <dbReference type="NCBI Taxonomy" id="990373"/>
    <lineage>
        <taxon>Bacteria</taxon>
        <taxon>Pseudomonadati</taxon>
        <taxon>Pseudomonadota</taxon>
        <taxon>Alphaproteobacteria</taxon>
        <taxon>Acetobacterales</taxon>
        <taxon>Roseomonadaceae</taxon>
        <taxon>Humitalea</taxon>
    </lineage>
</organism>
<dbReference type="Gene3D" id="3.40.190.10">
    <property type="entry name" value="Periplasmic binding protein-like II"/>
    <property type="match status" value="1"/>
</dbReference>
<dbReference type="AlphaFoldDB" id="A0A2W7IKU9"/>
<proteinExistence type="inferred from homology"/>